<organism evidence="2 3">
    <name type="scientific">Trifolium subterraneum</name>
    <name type="common">Subterranean clover</name>
    <dbReference type="NCBI Taxonomy" id="3900"/>
    <lineage>
        <taxon>Eukaryota</taxon>
        <taxon>Viridiplantae</taxon>
        <taxon>Streptophyta</taxon>
        <taxon>Embryophyta</taxon>
        <taxon>Tracheophyta</taxon>
        <taxon>Spermatophyta</taxon>
        <taxon>Magnoliopsida</taxon>
        <taxon>eudicotyledons</taxon>
        <taxon>Gunneridae</taxon>
        <taxon>Pentapetalae</taxon>
        <taxon>rosids</taxon>
        <taxon>fabids</taxon>
        <taxon>Fabales</taxon>
        <taxon>Fabaceae</taxon>
        <taxon>Papilionoideae</taxon>
        <taxon>50 kb inversion clade</taxon>
        <taxon>NPAAA clade</taxon>
        <taxon>Hologalegina</taxon>
        <taxon>IRL clade</taxon>
        <taxon>Trifolieae</taxon>
        <taxon>Trifolium</taxon>
    </lineage>
</organism>
<gene>
    <name evidence="2" type="ORF">TSUD_354960</name>
</gene>
<protein>
    <submittedName>
        <fullName evidence="2">Uncharacterized protein</fullName>
    </submittedName>
</protein>
<evidence type="ECO:0000313" key="2">
    <source>
        <dbReference type="EMBL" id="GAU30770.1"/>
    </source>
</evidence>
<proteinExistence type="predicted"/>
<accession>A0A2Z6N3V8</accession>
<keyword evidence="3" id="KW-1185">Reference proteome</keyword>
<keyword evidence="1" id="KW-0732">Signal</keyword>
<dbReference type="EMBL" id="DF973435">
    <property type="protein sequence ID" value="GAU30770.1"/>
    <property type="molecule type" value="Genomic_DNA"/>
</dbReference>
<evidence type="ECO:0000256" key="1">
    <source>
        <dbReference type="SAM" id="SignalP"/>
    </source>
</evidence>
<feature type="signal peptide" evidence="1">
    <location>
        <begin position="1"/>
        <end position="25"/>
    </location>
</feature>
<dbReference type="Proteomes" id="UP000242715">
    <property type="component" value="Unassembled WGS sequence"/>
</dbReference>
<reference evidence="3" key="1">
    <citation type="journal article" date="2017" name="Front. Plant Sci.">
        <title>Climate Clever Clovers: New Paradigm to Reduce the Environmental Footprint of Ruminants by Breeding Low Methanogenic Forages Utilizing Haplotype Variation.</title>
        <authorList>
            <person name="Kaur P."/>
            <person name="Appels R."/>
            <person name="Bayer P.E."/>
            <person name="Keeble-Gagnere G."/>
            <person name="Wang J."/>
            <person name="Hirakawa H."/>
            <person name="Shirasawa K."/>
            <person name="Vercoe P."/>
            <person name="Stefanova K."/>
            <person name="Durmic Z."/>
            <person name="Nichols P."/>
            <person name="Revell C."/>
            <person name="Isobe S.N."/>
            <person name="Edwards D."/>
            <person name="Erskine W."/>
        </authorList>
    </citation>
    <scope>NUCLEOTIDE SEQUENCE [LARGE SCALE GENOMIC DNA]</scope>
    <source>
        <strain evidence="3">cv. Daliak</strain>
    </source>
</reference>
<dbReference type="AlphaFoldDB" id="A0A2Z6N3V8"/>
<name>A0A2Z6N3V8_TRISU</name>
<evidence type="ECO:0000313" key="3">
    <source>
        <dbReference type="Proteomes" id="UP000242715"/>
    </source>
</evidence>
<feature type="chain" id="PRO_5016286571" evidence="1">
    <location>
        <begin position="26"/>
        <end position="80"/>
    </location>
</feature>
<sequence length="80" mass="8675">MAKCMSVSILLGLLVMTIIVNGTEAAGRGFVNYPLDVEGSDVNPKDYVDPKDYCSLCNAIMPWMCYSCPHNSPTSSPTIQ</sequence>